<evidence type="ECO:0000259" key="5">
    <source>
        <dbReference type="Pfam" id="PF00675"/>
    </source>
</evidence>
<comment type="similarity">
    <text evidence="2 3">Belongs to the peptidase M16 family.</text>
</comment>
<dbReference type="EMBL" id="CP072642">
    <property type="protein sequence ID" value="QUV93113.1"/>
    <property type="molecule type" value="Genomic_DNA"/>
</dbReference>
<evidence type="ECO:0000256" key="1">
    <source>
        <dbReference type="ARBA" id="ARBA00001947"/>
    </source>
</evidence>
<dbReference type="InterPro" id="IPR011765">
    <property type="entry name" value="Pept_M16_N"/>
</dbReference>
<dbReference type="SUPFAM" id="SSF63411">
    <property type="entry name" value="LuxS/MPP-like metallohydrolase"/>
    <property type="match status" value="4"/>
</dbReference>
<feature type="domain" description="Peptidase M16 C-terminal" evidence="6">
    <location>
        <begin position="218"/>
        <end position="395"/>
    </location>
</feature>
<dbReference type="Proteomes" id="UP000677668">
    <property type="component" value="Chromosome 1"/>
</dbReference>
<name>A0ABX8AWQ1_9BACT</name>
<reference evidence="7 8" key="1">
    <citation type="submission" date="2021-03" db="EMBL/GenBank/DDBJ databases">
        <title>Genomic and phenotypic characterization of Chloracidobacterium isolates provides evidence for multiple species.</title>
        <authorList>
            <person name="Saini M.K."/>
            <person name="Costas A.M.G."/>
            <person name="Tank M."/>
            <person name="Bryant D.A."/>
        </authorList>
    </citation>
    <scope>NUCLEOTIDE SEQUENCE [LARGE SCALE GENOMIC DNA]</scope>
    <source>
        <strain evidence="7 8">N</strain>
    </source>
</reference>
<dbReference type="PANTHER" id="PTHR11851:SF49">
    <property type="entry name" value="MITOCHONDRIAL-PROCESSING PEPTIDASE SUBUNIT ALPHA"/>
    <property type="match status" value="1"/>
</dbReference>
<evidence type="ECO:0000259" key="6">
    <source>
        <dbReference type="Pfam" id="PF05193"/>
    </source>
</evidence>
<keyword evidence="4" id="KW-0732">Signal</keyword>
<feature type="domain" description="Peptidase M16 C-terminal" evidence="6">
    <location>
        <begin position="674"/>
        <end position="853"/>
    </location>
</feature>
<dbReference type="InterPro" id="IPR011249">
    <property type="entry name" value="Metalloenz_LuxS/M16"/>
</dbReference>
<dbReference type="InterPro" id="IPR001431">
    <property type="entry name" value="Pept_M16_Zn_BS"/>
</dbReference>
<evidence type="ECO:0000313" key="7">
    <source>
        <dbReference type="EMBL" id="QUV93113.1"/>
    </source>
</evidence>
<dbReference type="PANTHER" id="PTHR11851">
    <property type="entry name" value="METALLOPROTEASE"/>
    <property type="match status" value="1"/>
</dbReference>
<dbReference type="PROSITE" id="PS00143">
    <property type="entry name" value="INSULINASE"/>
    <property type="match status" value="1"/>
</dbReference>
<feature type="signal peptide" evidence="4">
    <location>
        <begin position="1"/>
        <end position="26"/>
    </location>
</feature>
<dbReference type="RefSeq" id="WP_211421524.1">
    <property type="nucleotide sequence ID" value="NZ_CP072642.1"/>
</dbReference>
<comment type="cofactor">
    <cofactor evidence="1">
        <name>Zn(2+)</name>
        <dbReference type="ChEBI" id="CHEBI:29105"/>
    </cofactor>
</comment>
<sequence>MKFAFLRGLASVCLATALCLPSPLLLVVVKADTPAKTITLPPGVTRVTSVEGITEYRLENGLRVLLFPDESKQTITVNITYLVGSRHENYGETGMAHLLEHLVFKGTPRHPDIPKELTERGARPNGTTWLDRTNYFETFQATEDNLRWALDLEADRMVNSFIAKKDLDSEMTVVRNEFEAGENSPYRVLLQRTHAVAYDWHNYGNSTIGARADIENVPIERLQAFYRKYYQPDNAVLLVAGKFDEEKTLKMIHEYFGPIPKPTRVLEPTYTLEPTQDGERTLTIRRVGDTKVILVCYHVPAAAHPDKPAVQLLAGVIGDTPSGRLHKALVETKKAAFVQGFSFDTKEPGLVNFAAILPTSADIEAVRQTLLATIEETAGSKPPTAEEVERIRRQYLVSIEQTLNNSERLGLELSEWIAAGDWRLFFLNRDRLKAVTVEDVQRVARTYLKPDNRTVGMFIPTDKPDRAEIPPTPDITALLADYKGSAAVAAGEAFDPTPENIEARSILPKAQGGLQMVLLPKKTRGNTVTLTMSIRLGNEQALRNQREVGFFAGAMLDRGTKKKTRQQISDEFDRLKAQGGVFGSARQANFSVTTTREHLADVMRLGAEILREPSFPESEFEQLKQEIITSTEQNRREPTRVAVRAFSRHLNPYPKEDVRYTPLPDEEIERIKAVTLDDVKRFYETFYGISNAQIAVVGDFDPAEVEKLATELFAGWTAKTPFARLENRFRPIPAADETFETPDKANAFFIAGMPLEMRDDDPDYPALALAVYIFGDGFLNSRLAVRIRQKEGISYGVGAGLQVGSLDRLGTFTVSAIYAPQNLARLEAAFKEEVERAVREGFTAEEVETAKTGYLQDQQVSRAQDRELASRLESYLYLGRRPTWDAEFEAKIKALTPEQVSAAFARYISYERMSRFKAGDFAKAKEAKATQP</sequence>
<gene>
    <name evidence="7" type="ORF">J8C05_06915</name>
</gene>
<proteinExistence type="inferred from homology"/>
<dbReference type="Pfam" id="PF05193">
    <property type="entry name" value="Peptidase_M16_C"/>
    <property type="match status" value="2"/>
</dbReference>
<dbReference type="Pfam" id="PF00675">
    <property type="entry name" value="Peptidase_M16"/>
    <property type="match status" value="2"/>
</dbReference>
<protein>
    <submittedName>
        <fullName evidence="7">Insulinase family protein</fullName>
    </submittedName>
</protein>
<feature type="domain" description="Peptidase M16 N-terminal" evidence="5">
    <location>
        <begin position="64"/>
        <end position="210"/>
    </location>
</feature>
<keyword evidence="8" id="KW-1185">Reference proteome</keyword>
<evidence type="ECO:0000256" key="3">
    <source>
        <dbReference type="RuleBase" id="RU004447"/>
    </source>
</evidence>
<dbReference type="Gene3D" id="3.30.830.10">
    <property type="entry name" value="Metalloenzyme, LuxS/M16 peptidase-like"/>
    <property type="match status" value="4"/>
</dbReference>
<dbReference type="InterPro" id="IPR007863">
    <property type="entry name" value="Peptidase_M16_C"/>
</dbReference>
<feature type="domain" description="Peptidase M16 N-terminal" evidence="5">
    <location>
        <begin position="517"/>
        <end position="641"/>
    </location>
</feature>
<evidence type="ECO:0000256" key="2">
    <source>
        <dbReference type="ARBA" id="ARBA00007261"/>
    </source>
</evidence>
<dbReference type="InterPro" id="IPR050361">
    <property type="entry name" value="MPP/UQCRC_Complex"/>
</dbReference>
<accession>A0ABX8AWQ1</accession>
<feature type="chain" id="PRO_5045304937" evidence="4">
    <location>
        <begin position="27"/>
        <end position="932"/>
    </location>
</feature>
<organism evidence="7 8">
    <name type="scientific">Chloracidobacterium sp. N</name>
    <dbReference type="NCBI Taxonomy" id="2821540"/>
    <lineage>
        <taxon>Bacteria</taxon>
        <taxon>Pseudomonadati</taxon>
        <taxon>Acidobacteriota</taxon>
        <taxon>Terriglobia</taxon>
        <taxon>Terriglobales</taxon>
        <taxon>Acidobacteriaceae</taxon>
        <taxon>Chloracidobacterium</taxon>
        <taxon>Chloracidobacterium aggregatum</taxon>
    </lineage>
</organism>
<evidence type="ECO:0000256" key="4">
    <source>
        <dbReference type="SAM" id="SignalP"/>
    </source>
</evidence>
<evidence type="ECO:0000313" key="8">
    <source>
        <dbReference type="Proteomes" id="UP000677668"/>
    </source>
</evidence>